<gene>
    <name evidence="4" type="ORF">A7P95_09470</name>
</gene>
<evidence type="ECO:0000313" key="5">
    <source>
        <dbReference type="Proteomes" id="UP000077885"/>
    </source>
</evidence>
<dbReference type="STRING" id="1795827.A7P95_09470"/>
<dbReference type="EMBL" id="LXSL01000030">
    <property type="protein sequence ID" value="OAM26399.1"/>
    <property type="molecule type" value="Genomic_DNA"/>
</dbReference>
<proteinExistence type="inferred from homology"/>
<dbReference type="PROSITE" id="PS00061">
    <property type="entry name" value="ADH_SHORT"/>
    <property type="match status" value="1"/>
</dbReference>
<organism evidence="4 5">
    <name type="scientific">Eikenella longinqua</name>
    <dbReference type="NCBI Taxonomy" id="1795827"/>
    <lineage>
        <taxon>Bacteria</taxon>
        <taxon>Pseudomonadati</taxon>
        <taxon>Pseudomonadota</taxon>
        <taxon>Betaproteobacteria</taxon>
        <taxon>Neisseriales</taxon>
        <taxon>Neisseriaceae</taxon>
        <taxon>Eikenella</taxon>
    </lineage>
</organism>
<sequence length="255" mass="27299">MSILVTGASAGFGRAICRRLIGAGYRVIGAARRADKLAALQEELGANFLPLAMDVGDTASVDAALQGLPENFAEIDCLVNNAGLALGLDPAYQADFADWQTMIQTNIIGLSYLTRQVLPGMVARHQGYIINLGSVAGTYPYPGGNVYGATKAYVRQFSLNLRADLAGTGVRVSNIEPGLCGDTEFSNVRFKGDDQRAAALYADVDFIRPEDIADTVLWLYQRPAHMNVNSIEIMPVAQSFAALQVTRKPAGKESP</sequence>
<comment type="similarity">
    <text evidence="1 3">Belongs to the short-chain dehydrogenases/reductases (SDR) family.</text>
</comment>
<dbReference type="InterPro" id="IPR036291">
    <property type="entry name" value="NAD(P)-bd_dom_sf"/>
</dbReference>
<dbReference type="Pfam" id="PF00106">
    <property type="entry name" value="adh_short"/>
    <property type="match status" value="1"/>
</dbReference>
<protein>
    <submittedName>
        <fullName evidence="4">NAD(P)-dependent oxidoreductase</fullName>
    </submittedName>
</protein>
<dbReference type="Proteomes" id="UP000077885">
    <property type="component" value="Unassembled WGS sequence"/>
</dbReference>
<dbReference type="InterPro" id="IPR020904">
    <property type="entry name" value="Sc_DH/Rdtase_CS"/>
</dbReference>
<dbReference type="FunFam" id="3.40.50.720:FF:000047">
    <property type="entry name" value="NADP-dependent L-serine/L-allo-threonine dehydrogenase"/>
    <property type="match status" value="1"/>
</dbReference>
<comment type="caution">
    <text evidence="4">The sequence shown here is derived from an EMBL/GenBank/DDBJ whole genome shotgun (WGS) entry which is preliminary data.</text>
</comment>
<name>A0A1A9RVP8_9NEIS</name>
<dbReference type="PRINTS" id="PR00081">
    <property type="entry name" value="GDHRDH"/>
</dbReference>
<dbReference type="OrthoDB" id="6823797at2"/>
<dbReference type="PRINTS" id="PR00080">
    <property type="entry name" value="SDRFAMILY"/>
</dbReference>
<keyword evidence="2" id="KW-0560">Oxidoreductase</keyword>
<dbReference type="CDD" id="cd05346">
    <property type="entry name" value="SDR_c5"/>
    <property type="match status" value="1"/>
</dbReference>
<evidence type="ECO:0000313" key="4">
    <source>
        <dbReference type="EMBL" id="OAM26399.1"/>
    </source>
</evidence>
<evidence type="ECO:0000256" key="1">
    <source>
        <dbReference type="ARBA" id="ARBA00006484"/>
    </source>
</evidence>
<accession>A0A1A9RVP8</accession>
<dbReference type="AlphaFoldDB" id="A0A1A9RVP8"/>
<dbReference type="PANTHER" id="PTHR42901">
    <property type="entry name" value="ALCOHOL DEHYDROGENASE"/>
    <property type="match status" value="1"/>
</dbReference>
<evidence type="ECO:0000256" key="3">
    <source>
        <dbReference type="RuleBase" id="RU000363"/>
    </source>
</evidence>
<dbReference type="Gene3D" id="3.40.50.720">
    <property type="entry name" value="NAD(P)-binding Rossmann-like Domain"/>
    <property type="match status" value="1"/>
</dbReference>
<dbReference type="RefSeq" id="WP_067594498.1">
    <property type="nucleotide sequence ID" value="NZ_LXSL01000030.1"/>
</dbReference>
<dbReference type="SUPFAM" id="SSF51735">
    <property type="entry name" value="NAD(P)-binding Rossmann-fold domains"/>
    <property type="match status" value="1"/>
</dbReference>
<dbReference type="InterPro" id="IPR002347">
    <property type="entry name" value="SDR_fam"/>
</dbReference>
<dbReference type="GO" id="GO:0016616">
    <property type="term" value="F:oxidoreductase activity, acting on the CH-OH group of donors, NAD or NADP as acceptor"/>
    <property type="evidence" value="ECO:0007669"/>
    <property type="project" value="UniProtKB-ARBA"/>
</dbReference>
<dbReference type="PANTHER" id="PTHR42901:SF1">
    <property type="entry name" value="ALCOHOL DEHYDROGENASE"/>
    <property type="match status" value="1"/>
</dbReference>
<evidence type="ECO:0000256" key="2">
    <source>
        <dbReference type="ARBA" id="ARBA00023002"/>
    </source>
</evidence>
<reference evidence="5" key="1">
    <citation type="submission" date="2016-05" db="EMBL/GenBank/DDBJ databases">
        <title>Draft genome of Corynebacterium afermentans subsp. afermentans LCDC 88199T.</title>
        <authorList>
            <person name="Bernier A.-M."/>
            <person name="Bernard K."/>
        </authorList>
    </citation>
    <scope>NUCLEOTIDE SEQUENCE [LARGE SCALE GENOMIC DNA]</scope>
    <source>
        <strain evidence="5">NML02-A-017</strain>
    </source>
</reference>
<keyword evidence="5" id="KW-1185">Reference proteome</keyword>